<dbReference type="EMBL" id="JAGGLT010000027">
    <property type="protein sequence ID" value="MBP2072742.1"/>
    <property type="molecule type" value="Genomic_DNA"/>
</dbReference>
<protein>
    <submittedName>
        <fullName evidence="1">Uncharacterized protein</fullName>
    </submittedName>
</protein>
<sequence length="58" mass="6749">MALKPAAGYIVVSPYYKNGFTTFTLSKYCPEFKFSIHIILQSRFIALQTIREFQNEII</sequence>
<reference evidence="1" key="1">
    <citation type="submission" date="2021-03" db="EMBL/GenBank/DDBJ databases">
        <title>Genomic Encyclopedia of Type Strains, Phase IV (KMG-IV): sequencing the most valuable type-strain genomes for metagenomic binning, comparative biology and taxonomic classification.</title>
        <authorList>
            <person name="Goeker M."/>
        </authorList>
    </citation>
    <scope>NUCLEOTIDE SEQUENCE</scope>
    <source>
        <strain evidence="1">DSM 101588</strain>
    </source>
</reference>
<evidence type="ECO:0000313" key="1">
    <source>
        <dbReference type="EMBL" id="MBP2072742.1"/>
    </source>
</evidence>
<accession>A0ABS4NI56</accession>
<proteinExistence type="predicted"/>
<dbReference type="RefSeq" id="WP_432422722.1">
    <property type="nucleotide sequence ID" value="NZ_JAGGLT010000027.1"/>
</dbReference>
<keyword evidence="2" id="KW-1185">Reference proteome</keyword>
<gene>
    <name evidence="1" type="ORF">J2Z80_002285</name>
</gene>
<name>A0ABS4NI56_9THEO</name>
<dbReference type="Proteomes" id="UP001166402">
    <property type="component" value="Unassembled WGS sequence"/>
</dbReference>
<evidence type="ECO:0000313" key="2">
    <source>
        <dbReference type="Proteomes" id="UP001166402"/>
    </source>
</evidence>
<organism evidence="1 2">
    <name type="scientific">Thermoanaerobacterium butyriciformans</name>
    <dbReference type="NCBI Taxonomy" id="1702242"/>
    <lineage>
        <taxon>Bacteria</taxon>
        <taxon>Bacillati</taxon>
        <taxon>Bacillota</taxon>
        <taxon>Clostridia</taxon>
        <taxon>Thermoanaerobacterales</taxon>
        <taxon>Thermoanaerobacteraceae</taxon>
        <taxon>Thermoanaerobacterium</taxon>
    </lineage>
</organism>
<comment type="caution">
    <text evidence="1">The sequence shown here is derived from an EMBL/GenBank/DDBJ whole genome shotgun (WGS) entry which is preliminary data.</text>
</comment>